<reference evidence="2 3" key="1">
    <citation type="journal article" date="2014" name="PLoS Genet.">
        <title>Phylogenetically driven sequencing of extremely halophilic archaea reveals strategies for static and dynamic osmo-response.</title>
        <authorList>
            <person name="Becker E.A."/>
            <person name="Seitzer P.M."/>
            <person name="Tritt A."/>
            <person name="Larsen D."/>
            <person name="Krusor M."/>
            <person name="Yao A.I."/>
            <person name="Wu D."/>
            <person name="Madern D."/>
            <person name="Eisen J.A."/>
            <person name="Darling A.E."/>
            <person name="Facciotti M.T."/>
        </authorList>
    </citation>
    <scope>NUCLEOTIDE SEQUENCE [LARGE SCALE GENOMIC DNA]</scope>
    <source>
        <strain evidence="2 3">JCM 13560</strain>
    </source>
</reference>
<dbReference type="InterPro" id="IPR029057">
    <property type="entry name" value="PRTase-like"/>
</dbReference>
<sequence>MEESGEFHGQAIWRPKYRCQKCSRAIKKSYTKTSGECYYCNNDLTAVGQYIDEVYAMTTYISDVEKNEFIEAIYDLKDNLEHISEFANILEQGFEDYPIADAELLVVPPSGTAESSTDNHMIAVAKEVSDRVEIPFRDIIHKREDYASQKELGLEERLDNLQGRIGCTEDSIAADKAIVIDDIATSCATVSATAQALVESGVSDVSGLVIARDEDIQSLEFANILAEVEG</sequence>
<protein>
    <recommendedName>
        <fullName evidence="4">Phosphoribosyltransferase</fullName>
    </recommendedName>
</protein>
<evidence type="ECO:0000256" key="1">
    <source>
        <dbReference type="ARBA" id="ARBA00008007"/>
    </source>
</evidence>
<dbReference type="Gene3D" id="3.40.50.2020">
    <property type="match status" value="1"/>
</dbReference>
<name>M0PFZ2_9EURY</name>
<dbReference type="Proteomes" id="UP000011575">
    <property type="component" value="Unassembled WGS sequence"/>
</dbReference>
<keyword evidence="3" id="KW-1185">Reference proteome</keyword>
<dbReference type="EMBL" id="AOJI01000017">
    <property type="protein sequence ID" value="EMA68828.1"/>
    <property type="molecule type" value="Genomic_DNA"/>
</dbReference>
<dbReference type="CDD" id="cd06223">
    <property type="entry name" value="PRTases_typeI"/>
    <property type="match status" value="1"/>
</dbReference>
<evidence type="ECO:0008006" key="4">
    <source>
        <dbReference type="Google" id="ProtNLM"/>
    </source>
</evidence>
<dbReference type="SUPFAM" id="SSF53271">
    <property type="entry name" value="PRTase-like"/>
    <property type="match status" value="1"/>
</dbReference>
<dbReference type="AlphaFoldDB" id="M0PFZ2"/>
<organism evidence="2 3">
    <name type="scientific">Halorubrum aidingense JCM 13560</name>
    <dbReference type="NCBI Taxonomy" id="1230454"/>
    <lineage>
        <taxon>Archaea</taxon>
        <taxon>Methanobacteriati</taxon>
        <taxon>Methanobacteriota</taxon>
        <taxon>Stenosarchaea group</taxon>
        <taxon>Halobacteria</taxon>
        <taxon>Halobacteriales</taxon>
        <taxon>Haloferacaceae</taxon>
        <taxon>Halorubrum</taxon>
    </lineage>
</organism>
<evidence type="ECO:0000313" key="3">
    <source>
        <dbReference type="Proteomes" id="UP000011575"/>
    </source>
</evidence>
<gene>
    <name evidence="2" type="ORF">C461_04337</name>
</gene>
<proteinExistence type="inferred from homology"/>
<dbReference type="InterPro" id="IPR000836">
    <property type="entry name" value="PRTase_dom"/>
</dbReference>
<dbReference type="PANTHER" id="PTHR47505">
    <property type="entry name" value="DNA UTILIZATION PROTEIN YHGH"/>
    <property type="match status" value="1"/>
</dbReference>
<dbReference type="InterPro" id="IPR051910">
    <property type="entry name" value="ComF/GntX_DNA_util-trans"/>
</dbReference>
<comment type="similarity">
    <text evidence="1">Belongs to the ComF/GntX family.</text>
</comment>
<evidence type="ECO:0000313" key="2">
    <source>
        <dbReference type="EMBL" id="EMA68828.1"/>
    </source>
</evidence>
<comment type="caution">
    <text evidence="2">The sequence shown here is derived from an EMBL/GenBank/DDBJ whole genome shotgun (WGS) entry which is preliminary data.</text>
</comment>
<accession>M0PFZ2</accession>
<dbReference type="PANTHER" id="PTHR47505:SF1">
    <property type="entry name" value="DNA UTILIZATION PROTEIN YHGH"/>
    <property type="match status" value="1"/>
</dbReference>